<dbReference type="InterPro" id="IPR052340">
    <property type="entry name" value="RNase_Y/CdgJ"/>
</dbReference>
<evidence type="ECO:0000313" key="4">
    <source>
        <dbReference type="Proteomes" id="UP001398420"/>
    </source>
</evidence>
<dbReference type="PANTHER" id="PTHR33525">
    <property type="match status" value="1"/>
</dbReference>
<dbReference type="InterPro" id="IPR001633">
    <property type="entry name" value="EAL_dom"/>
</dbReference>
<dbReference type="Gene3D" id="1.10.3210.10">
    <property type="entry name" value="Hypothetical protein af1432"/>
    <property type="match status" value="1"/>
</dbReference>
<dbReference type="InterPro" id="IPR014408">
    <property type="entry name" value="dGMP_Pdiesterase_EAL/HD-GYP"/>
</dbReference>
<dbReference type="Pfam" id="PF00563">
    <property type="entry name" value="EAL"/>
    <property type="match status" value="1"/>
</dbReference>
<dbReference type="EMBL" id="JBCEWA010000005">
    <property type="protein sequence ID" value="MEL5988293.1"/>
    <property type="molecule type" value="Genomic_DNA"/>
</dbReference>
<dbReference type="Pfam" id="PF08668">
    <property type="entry name" value="HDOD"/>
    <property type="match status" value="1"/>
</dbReference>
<dbReference type="SUPFAM" id="SSF141868">
    <property type="entry name" value="EAL domain-like"/>
    <property type="match status" value="1"/>
</dbReference>
<proteinExistence type="predicted"/>
<keyword evidence="4" id="KW-1185">Reference proteome</keyword>
<evidence type="ECO:0000313" key="3">
    <source>
        <dbReference type="EMBL" id="MEL5988293.1"/>
    </source>
</evidence>
<dbReference type="Gene3D" id="3.20.20.450">
    <property type="entry name" value="EAL domain"/>
    <property type="match status" value="1"/>
</dbReference>
<dbReference type="PROSITE" id="PS50883">
    <property type="entry name" value="EAL"/>
    <property type="match status" value="1"/>
</dbReference>
<comment type="caution">
    <text evidence="3">The sequence shown here is derived from an EMBL/GenBank/DDBJ whole genome shotgun (WGS) entry which is preliminary data.</text>
</comment>
<reference evidence="3 4" key="1">
    <citation type="submission" date="2024-04" db="EMBL/GenBank/DDBJ databases">
        <authorList>
            <person name="Wu Y.S."/>
            <person name="Zhang L."/>
        </authorList>
    </citation>
    <scope>NUCLEOTIDE SEQUENCE [LARGE SCALE GENOMIC DNA]</scope>
    <source>
        <strain evidence="3 4">KG-01</strain>
    </source>
</reference>
<dbReference type="InterPro" id="IPR035919">
    <property type="entry name" value="EAL_sf"/>
</dbReference>
<dbReference type="InterPro" id="IPR013976">
    <property type="entry name" value="HDOD"/>
</dbReference>
<dbReference type="PROSITE" id="PS51833">
    <property type="entry name" value="HDOD"/>
    <property type="match status" value="1"/>
</dbReference>
<accession>A0ABU9LK04</accession>
<sequence>MEIFIGRQPIFDENEKLFAYELLYRNGQEQNEYMAVDSDLATVEVIINSFFSIGFDELASGKPCFINFTDTLLKSDIFESLSPREVVVEVLEDVPITADLVERVKEIHNRGFRIALDDFVLQNHVSLYDQLFQYVDYIKVDFLLSTEVERHEIEEKVLRHYPHITLLAEKVETRAQYLEARTIGYKLFQGYYFKQPQIIKGNEIPANMLQYYKVIALLNSAEPDIDGLVDHIEHDVALSFKLLKLINNSSKRTKRKIRSIKQAILLLGLTDLQRWVQILIYREWSKKPKADMYEELMKTSLCRAKLCELMAKRIGYRNHSEYFLVGMFSLIDALLEKPMNIILAQLPLSDEIVETISGSETALSPVLDMAIALERLDWEEVTRLEDKLQLKTDELFEFVEKANQWVTNFQLV</sequence>
<protein>
    <submittedName>
        <fullName evidence="3">HDOD domain-containing protein</fullName>
    </submittedName>
</protein>
<dbReference type="SUPFAM" id="SSF109604">
    <property type="entry name" value="HD-domain/PDEase-like"/>
    <property type="match status" value="1"/>
</dbReference>
<dbReference type="Proteomes" id="UP001398420">
    <property type="component" value="Unassembled WGS sequence"/>
</dbReference>
<organism evidence="3 4">
    <name type="scientific">Kurthia gibsonii</name>
    <dbReference type="NCBI Taxonomy" id="33946"/>
    <lineage>
        <taxon>Bacteria</taxon>
        <taxon>Bacillati</taxon>
        <taxon>Bacillota</taxon>
        <taxon>Bacilli</taxon>
        <taxon>Bacillales</taxon>
        <taxon>Caryophanaceae</taxon>
        <taxon>Kurthia</taxon>
    </lineage>
</organism>
<feature type="domain" description="EAL" evidence="1">
    <location>
        <begin position="1"/>
        <end position="210"/>
    </location>
</feature>
<evidence type="ECO:0000259" key="2">
    <source>
        <dbReference type="PROSITE" id="PS51833"/>
    </source>
</evidence>
<dbReference type="SMART" id="SM00052">
    <property type="entry name" value="EAL"/>
    <property type="match status" value="1"/>
</dbReference>
<dbReference type="RefSeq" id="WP_068451161.1">
    <property type="nucleotide sequence ID" value="NZ_JBBCRB010000003.1"/>
</dbReference>
<dbReference type="PIRSF" id="PIRSF003180">
    <property type="entry name" value="DiGMPpdiest_YuxH"/>
    <property type="match status" value="1"/>
</dbReference>
<gene>
    <name evidence="3" type="ORF">AAF454_07720</name>
</gene>
<name>A0ABU9LK04_9BACL</name>
<dbReference type="PANTHER" id="PTHR33525:SF4">
    <property type="entry name" value="CYCLIC DI-GMP PHOSPHODIESTERASE CDGJ"/>
    <property type="match status" value="1"/>
</dbReference>
<feature type="domain" description="HDOD" evidence="2">
    <location>
        <begin position="204"/>
        <end position="394"/>
    </location>
</feature>
<evidence type="ECO:0000259" key="1">
    <source>
        <dbReference type="PROSITE" id="PS50883"/>
    </source>
</evidence>